<accession>A0A8D8U385</accession>
<reference evidence="10" key="1">
    <citation type="submission" date="2021-05" db="EMBL/GenBank/DDBJ databases">
        <authorList>
            <person name="Alioto T."/>
            <person name="Alioto T."/>
            <person name="Gomez Garrido J."/>
        </authorList>
    </citation>
    <scope>NUCLEOTIDE SEQUENCE</scope>
</reference>
<evidence type="ECO:0000256" key="9">
    <source>
        <dbReference type="SAM" id="Phobius"/>
    </source>
</evidence>
<keyword evidence="7" id="KW-0675">Receptor</keyword>
<evidence type="ECO:0000256" key="6">
    <source>
        <dbReference type="ARBA" id="ARBA00023136"/>
    </source>
</evidence>
<evidence type="ECO:0000256" key="2">
    <source>
        <dbReference type="ARBA" id="ARBA00022606"/>
    </source>
</evidence>
<sequence>MKRQYRQLCWEYDYYFFKQIVQYHQKLRYMTRELTSFLTPAWSLLILIQISVLCLHMFALFVPGLLSSVAYFKTLAMTLLFASGFALVFLTGEVVATANHAWRLTLINSYWYKCSPRTQQAMTLLFLTTQTDIYLSVKGLIPCNFLTMVKIVKTAYSMFNVMRFERIKNN</sequence>
<dbReference type="EMBL" id="HBUF01328392">
    <property type="protein sequence ID" value="CAG6696386.1"/>
    <property type="molecule type" value="Transcribed_RNA"/>
</dbReference>
<keyword evidence="2" id="KW-0716">Sensory transduction</keyword>
<proteinExistence type="predicted"/>
<evidence type="ECO:0000256" key="5">
    <source>
        <dbReference type="ARBA" id="ARBA00022989"/>
    </source>
</evidence>
<dbReference type="InterPro" id="IPR004117">
    <property type="entry name" value="7tm6_olfct_rcpt"/>
</dbReference>
<organism evidence="10">
    <name type="scientific">Cacopsylla melanoneura</name>
    <dbReference type="NCBI Taxonomy" id="428564"/>
    <lineage>
        <taxon>Eukaryota</taxon>
        <taxon>Metazoa</taxon>
        <taxon>Ecdysozoa</taxon>
        <taxon>Arthropoda</taxon>
        <taxon>Hexapoda</taxon>
        <taxon>Insecta</taxon>
        <taxon>Pterygota</taxon>
        <taxon>Neoptera</taxon>
        <taxon>Paraneoptera</taxon>
        <taxon>Hemiptera</taxon>
        <taxon>Sternorrhyncha</taxon>
        <taxon>Psylloidea</taxon>
        <taxon>Psyllidae</taxon>
        <taxon>Psyllinae</taxon>
        <taxon>Cacopsylla</taxon>
    </lineage>
</organism>
<keyword evidence="3 9" id="KW-0812">Transmembrane</keyword>
<name>A0A8D8U385_9HEMI</name>
<dbReference type="Pfam" id="PF02949">
    <property type="entry name" value="7tm_6"/>
    <property type="match status" value="1"/>
</dbReference>
<evidence type="ECO:0000256" key="4">
    <source>
        <dbReference type="ARBA" id="ARBA00022725"/>
    </source>
</evidence>
<keyword evidence="5 9" id="KW-1133">Transmembrane helix</keyword>
<evidence type="ECO:0000256" key="7">
    <source>
        <dbReference type="ARBA" id="ARBA00023170"/>
    </source>
</evidence>
<evidence type="ECO:0000313" key="10">
    <source>
        <dbReference type="EMBL" id="CAG6696386.1"/>
    </source>
</evidence>
<protein>
    <submittedName>
        <fullName evidence="10">Uncharacterized protein</fullName>
    </submittedName>
</protein>
<evidence type="ECO:0000256" key="1">
    <source>
        <dbReference type="ARBA" id="ARBA00004141"/>
    </source>
</evidence>
<dbReference type="GO" id="GO:0007165">
    <property type="term" value="P:signal transduction"/>
    <property type="evidence" value="ECO:0007669"/>
    <property type="project" value="UniProtKB-KW"/>
</dbReference>
<dbReference type="AlphaFoldDB" id="A0A8D8U385"/>
<dbReference type="GO" id="GO:0016020">
    <property type="term" value="C:membrane"/>
    <property type="evidence" value="ECO:0007669"/>
    <property type="project" value="UniProtKB-SubCell"/>
</dbReference>
<feature type="transmembrane region" description="Helical" evidence="9">
    <location>
        <begin position="74"/>
        <end position="96"/>
    </location>
</feature>
<dbReference type="GO" id="GO:0005549">
    <property type="term" value="F:odorant binding"/>
    <property type="evidence" value="ECO:0007669"/>
    <property type="project" value="InterPro"/>
</dbReference>
<feature type="transmembrane region" description="Helical" evidence="9">
    <location>
        <begin position="37"/>
        <end position="62"/>
    </location>
</feature>
<dbReference type="EMBL" id="HBUF01328393">
    <property type="protein sequence ID" value="CAG6696387.1"/>
    <property type="molecule type" value="Transcribed_RNA"/>
</dbReference>
<keyword evidence="6 9" id="KW-0472">Membrane</keyword>
<keyword evidence="8" id="KW-0807">Transducer</keyword>
<comment type="subcellular location">
    <subcellularLocation>
        <location evidence="1">Membrane</location>
        <topology evidence="1">Multi-pass membrane protein</topology>
    </subcellularLocation>
</comment>
<dbReference type="GO" id="GO:0004984">
    <property type="term" value="F:olfactory receptor activity"/>
    <property type="evidence" value="ECO:0007669"/>
    <property type="project" value="InterPro"/>
</dbReference>
<evidence type="ECO:0000256" key="3">
    <source>
        <dbReference type="ARBA" id="ARBA00022692"/>
    </source>
</evidence>
<evidence type="ECO:0000256" key="8">
    <source>
        <dbReference type="ARBA" id="ARBA00023224"/>
    </source>
</evidence>
<keyword evidence="4" id="KW-0552">Olfaction</keyword>